<name>A0A6S6MI26_ENTFC</name>
<sequence>MKKDELTKYNEEFLATIDMKMDLKSYELYQLLFSYISPTKLKKTGVVDLPVKAIINYMDVDQNLETELKTIVNTLQRQAVYEISNLDKKYKTYTTVSAIDRIHWDLEEHSVSFSFSEDVIPLIVSIKKKYPFFVFEDLASFQKKYSIVLYKYLAMYYKKYLIAKNKGDFEKAEIYKNPLIEIVKIREITKTENEYKTISNFDRRVLRESVEEINEKSMLNIDFAKVRKGRNYNFAVQFNRIRQKSPILYRWVMNAVRYEGYRW</sequence>
<dbReference type="Pfam" id="PF21205">
    <property type="entry name" value="Rep3_C"/>
    <property type="match status" value="1"/>
</dbReference>
<keyword evidence="3" id="KW-0614">Plasmid</keyword>
<dbReference type="InterPro" id="IPR036388">
    <property type="entry name" value="WH-like_DNA-bd_sf"/>
</dbReference>
<proteinExistence type="inferred from homology"/>
<dbReference type="AlphaFoldDB" id="A0A6S6MI26"/>
<dbReference type="GO" id="GO:0003887">
    <property type="term" value="F:DNA-directed DNA polymerase activity"/>
    <property type="evidence" value="ECO:0007669"/>
    <property type="project" value="InterPro"/>
</dbReference>
<organism evidence="3">
    <name type="scientific">Enterococcus faecium</name>
    <name type="common">Streptococcus faecium</name>
    <dbReference type="NCBI Taxonomy" id="1352"/>
    <lineage>
        <taxon>Bacteria</taxon>
        <taxon>Bacillati</taxon>
        <taxon>Bacillota</taxon>
        <taxon>Bacilli</taxon>
        <taxon>Lactobacillales</taxon>
        <taxon>Enterococcaceae</taxon>
        <taxon>Enterococcus</taxon>
    </lineage>
</organism>
<dbReference type="GO" id="GO:0006270">
    <property type="term" value="P:DNA replication initiation"/>
    <property type="evidence" value="ECO:0007669"/>
    <property type="project" value="InterPro"/>
</dbReference>
<geneLocation type="plasmid" evidence="3">
    <name>pIHVA-EV0426-12</name>
</geneLocation>
<reference evidence="3" key="1">
    <citation type="submission" date="2020-07" db="EMBL/GenBank/DDBJ databases">
        <title>Transmission dynamics of a linear vanA-plasmid during the 2017-2019 nosocomial multiclonal outbreaks of vancomycin-resistant enterococci.</title>
        <authorList>
            <person name="Fujiya Y."/>
            <person name="Harada T."/>
            <person name="Sugawara Y."/>
            <person name="Akeda Y."/>
            <person name="Yasuda M."/>
            <person name="Masumi A."/>
            <person name="Haryashi J."/>
            <person name="Tanimura N."/>
            <person name="Tsujimoto Y."/>
            <person name="Shibata W."/>
            <person name="Yamaguchi T."/>
            <person name="Kawahara R."/>
            <person name="Nishi I."/>
            <person name="Hamada S."/>
            <person name="Tomono K."/>
            <person name="Kakeya H."/>
        </authorList>
    </citation>
    <scope>NUCLEOTIDE SEQUENCE</scope>
    <source>
        <strain evidence="3">EV0426-12</strain>
        <plasmid evidence="3">pIHVA-EV0426-12</plasmid>
    </source>
</reference>
<evidence type="ECO:0000313" key="3">
    <source>
        <dbReference type="EMBL" id="BCH36240.1"/>
    </source>
</evidence>
<dbReference type="Pfam" id="PF01051">
    <property type="entry name" value="Rep3_N"/>
    <property type="match status" value="1"/>
</dbReference>
<feature type="domain" description="Initiator Rep protein WH1" evidence="2">
    <location>
        <begin position="9"/>
        <end position="153"/>
    </location>
</feature>
<dbReference type="EMBL" id="LC566215">
    <property type="protein sequence ID" value="BCH36240.1"/>
    <property type="molecule type" value="Genomic_DNA"/>
</dbReference>
<accession>A0A6S6MI26</accession>
<protein>
    <submittedName>
        <fullName evidence="3">RepB</fullName>
    </submittedName>
</protein>
<dbReference type="InterPro" id="IPR000525">
    <property type="entry name" value="Initiator_Rep_WH1"/>
</dbReference>
<dbReference type="InterPro" id="IPR036390">
    <property type="entry name" value="WH_DNA-bd_sf"/>
</dbReference>
<comment type="similarity">
    <text evidence="1">Belongs to the initiator RepB protein family.</text>
</comment>
<evidence type="ECO:0000259" key="2">
    <source>
        <dbReference type="Pfam" id="PF01051"/>
    </source>
</evidence>
<dbReference type="SUPFAM" id="SSF46785">
    <property type="entry name" value="Winged helix' DNA-binding domain"/>
    <property type="match status" value="2"/>
</dbReference>
<dbReference type="Gene3D" id="1.10.10.10">
    <property type="entry name" value="Winged helix-like DNA-binding domain superfamily/Winged helix DNA-binding domain"/>
    <property type="match status" value="2"/>
</dbReference>
<evidence type="ECO:0000256" key="1">
    <source>
        <dbReference type="ARBA" id="ARBA00038283"/>
    </source>
</evidence>